<gene>
    <name evidence="1" type="ORF">EC518_08245</name>
</gene>
<dbReference type="Proteomes" id="UP000289022">
    <property type="component" value="Unassembled WGS sequence"/>
</dbReference>
<sequence>MKKLILVIFLTLVLSVSAKEVKIVFLETSDIHGRLFSYDYAVGEQKPNNGLTRIATLIK</sequence>
<evidence type="ECO:0000313" key="2">
    <source>
        <dbReference type="Proteomes" id="UP000289022"/>
    </source>
</evidence>
<comment type="caution">
    <text evidence="1">The sequence shown here is derived from an EMBL/GenBank/DDBJ whole genome shotgun (WGS) entry which is preliminary data.</text>
</comment>
<evidence type="ECO:0000313" key="1">
    <source>
        <dbReference type="EMBL" id="RVZ36123.1"/>
    </source>
</evidence>
<dbReference type="Gene3D" id="3.60.21.10">
    <property type="match status" value="1"/>
</dbReference>
<dbReference type="AlphaFoldDB" id="A0A438XHY3"/>
<organism evidence="1 2">
    <name type="scientific">Helicobacter pylori</name>
    <name type="common">Campylobacter pylori</name>
    <dbReference type="NCBI Taxonomy" id="210"/>
    <lineage>
        <taxon>Bacteria</taxon>
        <taxon>Pseudomonadati</taxon>
        <taxon>Campylobacterota</taxon>
        <taxon>Epsilonproteobacteria</taxon>
        <taxon>Campylobacterales</taxon>
        <taxon>Helicobacteraceae</taxon>
        <taxon>Helicobacter</taxon>
    </lineage>
</organism>
<dbReference type="InterPro" id="IPR029052">
    <property type="entry name" value="Metallo-depent_PP-like"/>
</dbReference>
<proteinExistence type="predicted"/>
<feature type="non-terminal residue" evidence="1">
    <location>
        <position position="59"/>
    </location>
</feature>
<accession>A0A438XHY3</accession>
<dbReference type="EMBL" id="RJGP01000492">
    <property type="protein sequence ID" value="RVZ36123.1"/>
    <property type="molecule type" value="Genomic_DNA"/>
</dbReference>
<reference evidence="1 2" key="1">
    <citation type="submission" date="2018-11" db="EMBL/GenBank/DDBJ databases">
        <title>Genetic determinants and prediction of antibiotic resistance phenotypes in Helicobacter pylori.</title>
        <authorList>
            <person name="Wagner K."/>
        </authorList>
    </citation>
    <scope>NUCLEOTIDE SEQUENCE [LARGE SCALE GENOMIC DNA]</scope>
    <source>
        <strain evidence="1 2">ZH70</strain>
    </source>
</reference>
<name>A0A438XHY3_HELPX</name>
<protein>
    <submittedName>
        <fullName evidence="1">Bifunctional metallophosphatase/5'-nucleotidase</fullName>
    </submittedName>
</protein>
<dbReference type="SUPFAM" id="SSF56300">
    <property type="entry name" value="Metallo-dependent phosphatases"/>
    <property type="match status" value="1"/>
</dbReference>